<dbReference type="RefSeq" id="WP_317615613.1">
    <property type="nucleotide sequence ID" value="NZ_CBCRXS010000004.1"/>
</dbReference>
<protein>
    <submittedName>
        <fullName evidence="1">Ms4533A family Cys-rich leader peptide</fullName>
    </submittedName>
</protein>
<keyword evidence="2" id="KW-1185">Reference proteome</keyword>
<proteinExistence type="predicted"/>
<dbReference type="Proteomes" id="UP001185792">
    <property type="component" value="Unassembled WGS sequence"/>
</dbReference>
<dbReference type="NCBIfam" id="NF042937">
    <property type="entry name" value="leader_Ms4533A"/>
    <property type="match status" value="1"/>
</dbReference>
<name>A0ABU4EY10_WILMA</name>
<accession>A0ABU4EY10</accession>
<sequence>MSAAVGYRVRHTLALFAVDYRCVFDALCR</sequence>
<gene>
    <name evidence="1" type="ORF">R4198_20720</name>
</gene>
<evidence type="ECO:0000313" key="1">
    <source>
        <dbReference type="EMBL" id="MDV7136130.1"/>
    </source>
</evidence>
<reference evidence="1 2" key="1">
    <citation type="submission" date="2023-10" db="EMBL/GenBank/DDBJ databases">
        <title>Development of a sustainable strategy for remediation of hydrocarbon-contaminated territories based on the waste exchange concept.</title>
        <authorList>
            <person name="Krivoruchko A."/>
        </authorList>
    </citation>
    <scope>NUCLEOTIDE SEQUENCE [LARGE SCALE GENOMIC DNA]</scope>
    <source>
        <strain evidence="1 2">IEGM 1236</strain>
    </source>
</reference>
<evidence type="ECO:0000313" key="2">
    <source>
        <dbReference type="Proteomes" id="UP001185792"/>
    </source>
</evidence>
<dbReference type="EMBL" id="JAWLUM010000004">
    <property type="protein sequence ID" value="MDV7136130.1"/>
    <property type="molecule type" value="Genomic_DNA"/>
</dbReference>
<comment type="caution">
    <text evidence="1">The sequence shown here is derived from an EMBL/GenBank/DDBJ whole genome shotgun (WGS) entry which is preliminary data.</text>
</comment>
<organism evidence="1 2">
    <name type="scientific">Williamsia marianensis</name>
    <dbReference type="NCBI Taxonomy" id="85044"/>
    <lineage>
        <taxon>Bacteria</taxon>
        <taxon>Bacillati</taxon>
        <taxon>Actinomycetota</taxon>
        <taxon>Actinomycetes</taxon>
        <taxon>Mycobacteriales</taxon>
        <taxon>Nocardiaceae</taxon>
        <taxon>Williamsia</taxon>
    </lineage>
</organism>